<comment type="caution">
    <text evidence="3">The sequence shown here is derived from an EMBL/GenBank/DDBJ whole genome shotgun (WGS) entry which is preliminary data.</text>
</comment>
<organism evidence="3 4">
    <name type="scientific">Zophobas morio</name>
    <dbReference type="NCBI Taxonomy" id="2755281"/>
    <lineage>
        <taxon>Eukaryota</taxon>
        <taxon>Metazoa</taxon>
        <taxon>Ecdysozoa</taxon>
        <taxon>Arthropoda</taxon>
        <taxon>Hexapoda</taxon>
        <taxon>Insecta</taxon>
        <taxon>Pterygota</taxon>
        <taxon>Neoptera</taxon>
        <taxon>Endopterygota</taxon>
        <taxon>Coleoptera</taxon>
        <taxon>Polyphaga</taxon>
        <taxon>Cucujiformia</taxon>
        <taxon>Tenebrionidae</taxon>
        <taxon>Zophobas</taxon>
    </lineage>
</organism>
<reference evidence="3" key="1">
    <citation type="journal article" date="2023" name="G3 (Bethesda)">
        <title>Whole genome assemblies of Zophobas morio and Tenebrio molitor.</title>
        <authorList>
            <person name="Kaur S."/>
            <person name="Stinson S.A."/>
            <person name="diCenzo G.C."/>
        </authorList>
    </citation>
    <scope>NUCLEOTIDE SEQUENCE</scope>
    <source>
        <strain evidence="3">QUZm001</strain>
    </source>
</reference>
<dbReference type="AlphaFoldDB" id="A0AA38LY20"/>
<keyword evidence="1" id="KW-1133">Transmembrane helix</keyword>
<feature type="transmembrane region" description="Helical" evidence="1">
    <location>
        <begin position="7"/>
        <end position="27"/>
    </location>
</feature>
<name>A0AA38LY20_9CUCU</name>
<feature type="domain" description="Sey1/RHD3-like three-helix bundle" evidence="2">
    <location>
        <begin position="5"/>
        <end position="49"/>
    </location>
</feature>
<evidence type="ECO:0000313" key="3">
    <source>
        <dbReference type="EMBL" id="KAJ3615794.1"/>
    </source>
</evidence>
<keyword evidence="1" id="KW-0812">Transmembrane</keyword>
<feature type="transmembrane region" description="Helical" evidence="1">
    <location>
        <begin position="33"/>
        <end position="51"/>
    </location>
</feature>
<sequence length="147" mass="16402">MSLRSIPFWVYALVLVLGYNEFVYLFQMATNPLNFMLLLLAISIAVCFALLRKLRLLGATDRCVRPALSNKVHSCRCGRGASPRSPRGDLRKGTAAGLWGCKSAIKRRVIKKGSNKAIFIYTVNQDIRKANHALGTFRRDSKTTEIG</sequence>
<dbReference type="EMBL" id="JALNTZ010003892">
    <property type="protein sequence ID" value="KAJ3615794.1"/>
    <property type="molecule type" value="Genomic_DNA"/>
</dbReference>
<evidence type="ECO:0000313" key="4">
    <source>
        <dbReference type="Proteomes" id="UP001168821"/>
    </source>
</evidence>
<protein>
    <recommendedName>
        <fullName evidence="2">Sey1/RHD3-like three-helix bundle domain-containing protein</fullName>
    </recommendedName>
</protein>
<accession>A0AA38LY20</accession>
<dbReference type="Pfam" id="PF20428">
    <property type="entry name" value="Sey1_3HB"/>
    <property type="match status" value="1"/>
</dbReference>
<evidence type="ECO:0000256" key="1">
    <source>
        <dbReference type="SAM" id="Phobius"/>
    </source>
</evidence>
<gene>
    <name evidence="3" type="ORF">Zmor_012293</name>
</gene>
<evidence type="ECO:0000259" key="2">
    <source>
        <dbReference type="Pfam" id="PF20428"/>
    </source>
</evidence>
<proteinExistence type="predicted"/>
<dbReference type="InterPro" id="IPR046758">
    <property type="entry name" value="Sey1/RHD3-like_3HB"/>
</dbReference>
<keyword evidence="4" id="KW-1185">Reference proteome</keyword>
<keyword evidence="1" id="KW-0472">Membrane</keyword>
<dbReference type="Proteomes" id="UP001168821">
    <property type="component" value="Unassembled WGS sequence"/>
</dbReference>